<dbReference type="EMBL" id="PP179331">
    <property type="protein sequence ID" value="XAI71011.1"/>
    <property type="molecule type" value="Genomic_DNA"/>
</dbReference>
<sequence>MQVIVSATSSRIDDLILIETSTTIGDQTTTSRTGYPVDELMENRFLSGDLETRVEALRRGAEMVTTKAVELHFKALMKVLVKPAEVTDVSAVPSSQVVAETLAEPVTEPVKKTRAPRKAKTTTTESN</sequence>
<protein>
    <submittedName>
        <fullName evidence="2">Uncharacterized protein</fullName>
    </submittedName>
</protein>
<evidence type="ECO:0000256" key="1">
    <source>
        <dbReference type="SAM" id="MobiDB-lite"/>
    </source>
</evidence>
<name>A0AAU6W3D3_9VIRU</name>
<gene>
    <name evidence="2" type="ORF">Lepni01_00011</name>
</gene>
<accession>A0AAU6W3D3</accession>
<feature type="region of interest" description="Disordered" evidence="1">
    <location>
        <begin position="105"/>
        <end position="127"/>
    </location>
</feature>
<evidence type="ECO:0000313" key="2">
    <source>
        <dbReference type="EMBL" id="XAI71011.1"/>
    </source>
</evidence>
<proteinExistence type="predicted"/>
<reference evidence="2" key="1">
    <citation type="journal article" date="2024" name="J. Gen. Virol.">
        <title>Novel phages of Pseudomonas syringae unveil numerous potential auxiliary metabolic genes.</title>
        <authorList>
            <person name="Feltin C."/>
            <person name="Garneau J.R."/>
            <person name="Morris C.E."/>
            <person name="Berard A."/>
            <person name="Torres-Barcelo C."/>
        </authorList>
    </citation>
    <scope>NUCLEOTIDE SEQUENCE</scope>
</reference>
<organism evidence="2">
    <name type="scientific">Pseudomonas phage Lepni01</name>
    <dbReference type="NCBI Taxonomy" id="3138536"/>
    <lineage>
        <taxon>Viruses</taxon>
    </lineage>
</organism>